<keyword evidence="9" id="KW-1185">Reference proteome</keyword>
<feature type="domain" description="Xylanolytic transcriptional activator regulatory" evidence="7">
    <location>
        <begin position="186"/>
        <end position="258"/>
    </location>
</feature>
<keyword evidence="5" id="KW-0539">Nucleus</keyword>
<evidence type="ECO:0000313" key="8">
    <source>
        <dbReference type="EMBL" id="KAL2810910.1"/>
    </source>
</evidence>
<protein>
    <submittedName>
        <fullName evidence="8">Fungal-specific transcription factor domain-containing protein</fullName>
    </submittedName>
</protein>
<evidence type="ECO:0000256" key="5">
    <source>
        <dbReference type="ARBA" id="ARBA00023242"/>
    </source>
</evidence>
<dbReference type="EMBL" id="JBFXLT010000065">
    <property type="protein sequence ID" value="KAL2810910.1"/>
    <property type="molecule type" value="Genomic_DNA"/>
</dbReference>
<organism evidence="8 9">
    <name type="scientific">Aspergillus granulosus</name>
    <dbReference type="NCBI Taxonomy" id="176169"/>
    <lineage>
        <taxon>Eukaryota</taxon>
        <taxon>Fungi</taxon>
        <taxon>Dikarya</taxon>
        <taxon>Ascomycota</taxon>
        <taxon>Pezizomycotina</taxon>
        <taxon>Eurotiomycetes</taxon>
        <taxon>Eurotiomycetidae</taxon>
        <taxon>Eurotiales</taxon>
        <taxon>Aspergillaceae</taxon>
        <taxon>Aspergillus</taxon>
        <taxon>Aspergillus subgen. Nidulantes</taxon>
    </lineage>
</organism>
<evidence type="ECO:0000313" key="9">
    <source>
        <dbReference type="Proteomes" id="UP001610334"/>
    </source>
</evidence>
<evidence type="ECO:0000256" key="6">
    <source>
        <dbReference type="SAM" id="MobiDB-lite"/>
    </source>
</evidence>
<dbReference type="Proteomes" id="UP001610334">
    <property type="component" value="Unassembled WGS sequence"/>
</dbReference>
<dbReference type="SMART" id="SM00906">
    <property type="entry name" value="Fungal_trans"/>
    <property type="match status" value="1"/>
</dbReference>
<evidence type="ECO:0000256" key="4">
    <source>
        <dbReference type="ARBA" id="ARBA00023163"/>
    </source>
</evidence>
<evidence type="ECO:0000256" key="2">
    <source>
        <dbReference type="ARBA" id="ARBA00023015"/>
    </source>
</evidence>
<comment type="caution">
    <text evidence="8">The sequence shown here is derived from an EMBL/GenBank/DDBJ whole genome shotgun (WGS) entry which is preliminary data.</text>
</comment>
<dbReference type="InterPro" id="IPR007219">
    <property type="entry name" value="XnlR_reg_dom"/>
</dbReference>
<keyword evidence="2" id="KW-0805">Transcription regulation</keyword>
<sequence length="652" mass="71175">MGDSANFKYVLHEVGDPFSTDPSTNASARHSRFWGDTLQKSMIERLDRYTQSAIHNLRREDEEILRSIGAFALPQKDISDALLEVFMRCSFPAFPIFPHDEFRHKYTDGSLSPLLLSAVYMVATFHAPEALLHEAGFMSRYHASMTFYRRAKALYDVDYETDGICTLQATILMSNWWAGPVEQKDTWFWLGVAAGLAQALGMHRAKSYDMLPKATQRVWRRIWWVLYINNIHHAAVYGRPPHIHPSFCDIAPLREDDFDLDAPGPSPSPGTGIGTGAGVEGSYEGRLYLIHLADLITRVGECLVSKLSSSPHTETNQTSYNKLLQWKETLPPRFREIPSLITPENGFWPAMIHLYYCDYQIVFYRMLSETPVTVGLSSPLFEAAGRVSRILEDLVASGTLHNAPFLILPAIFASIVVHASNIRRGERDVRTVSKHRAGLAMHVLDRFQDMYPIAIWTRYLLDGLLRLSMGQQEAGEDGSGGGGGMVSPPVTVPMATPAPYGGPVAVAAQMGMGGQMGGQIDMGVGGGTRGPYMQPTTSFERNMSMHDMSDYAGTPVSVPGSGSVPGGSTSLPTPEGIATGTTGTAESEGGFTTASAPSAASMSAPAAALEYWSENRLAGVPVLFPFNNMLEDAGVDPDTCFGGWSMNPGVIE</sequence>
<dbReference type="Pfam" id="PF04082">
    <property type="entry name" value="Fungal_trans"/>
    <property type="match status" value="1"/>
</dbReference>
<name>A0ABR4H621_9EURO</name>
<keyword evidence="3" id="KW-0238">DNA-binding</keyword>
<feature type="region of interest" description="Disordered" evidence="6">
    <location>
        <begin position="555"/>
        <end position="598"/>
    </location>
</feature>
<dbReference type="CDD" id="cd12148">
    <property type="entry name" value="fungal_TF_MHR"/>
    <property type="match status" value="1"/>
</dbReference>
<evidence type="ECO:0000256" key="1">
    <source>
        <dbReference type="ARBA" id="ARBA00022833"/>
    </source>
</evidence>
<keyword evidence="4" id="KW-0804">Transcription</keyword>
<dbReference type="PANTHER" id="PTHR47171">
    <property type="entry name" value="FARA-RELATED"/>
    <property type="match status" value="1"/>
</dbReference>
<gene>
    <name evidence="8" type="ORF">BJX63DRAFT_422751</name>
</gene>
<reference evidence="8 9" key="1">
    <citation type="submission" date="2024-07" db="EMBL/GenBank/DDBJ databases">
        <title>Section-level genome sequencing and comparative genomics of Aspergillus sections Usti and Cavernicolus.</title>
        <authorList>
            <consortium name="Lawrence Berkeley National Laboratory"/>
            <person name="Nybo J.L."/>
            <person name="Vesth T.C."/>
            <person name="Theobald S."/>
            <person name="Frisvad J.C."/>
            <person name="Larsen T.O."/>
            <person name="Kjaerboelling I."/>
            <person name="Rothschild-Mancinelli K."/>
            <person name="Lyhne E.K."/>
            <person name="Kogle M.E."/>
            <person name="Barry K."/>
            <person name="Clum A."/>
            <person name="Na H."/>
            <person name="Ledsgaard L."/>
            <person name="Lin J."/>
            <person name="Lipzen A."/>
            <person name="Kuo A."/>
            <person name="Riley R."/>
            <person name="Mondo S."/>
            <person name="Labutti K."/>
            <person name="Haridas S."/>
            <person name="Pangalinan J."/>
            <person name="Salamov A.A."/>
            <person name="Simmons B.A."/>
            <person name="Magnuson J.K."/>
            <person name="Chen J."/>
            <person name="Drula E."/>
            <person name="Henrissat B."/>
            <person name="Wiebenga A."/>
            <person name="Lubbers R.J."/>
            <person name="Gomes A.C."/>
            <person name="Makela M.R."/>
            <person name="Stajich J."/>
            <person name="Grigoriev I.V."/>
            <person name="Mortensen U.H."/>
            <person name="De Vries R.P."/>
            <person name="Baker S.E."/>
            <person name="Andersen M.R."/>
        </authorList>
    </citation>
    <scope>NUCLEOTIDE SEQUENCE [LARGE SCALE GENOMIC DNA]</scope>
    <source>
        <strain evidence="8 9">CBS 588.65</strain>
    </source>
</reference>
<accession>A0ABR4H621</accession>
<dbReference type="PANTHER" id="PTHR47171:SF3">
    <property type="entry name" value="FARA-RELATED"/>
    <property type="match status" value="1"/>
</dbReference>
<dbReference type="InterPro" id="IPR052073">
    <property type="entry name" value="Amide_Lactam_Regulators"/>
</dbReference>
<keyword evidence="1" id="KW-0862">Zinc</keyword>
<evidence type="ECO:0000256" key="3">
    <source>
        <dbReference type="ARBA" id="ARBA00023125"/>
    </source>
</evidence>
<evidence type="ECO:0000259" key="7">
    <source>
        <dbReference type="SMART" id="SM00906"/>
    </source>
</evidence>
<proteinExistence type="predicted"/>